<dbReference type="GO" id="GO:0004499">
    <property type="term" value="F:N,N-dimethylaniline monooxygenase activity"/>
    <property type="evidence" value="ECO:0007669"/>
    <property type="project" value="InterPro"/>
</dbReference>
<dbReference type="InterPro" id="IPR036188">
    <property type="entry name" value="FAD/NAD-bd_sf"/>
</dbReference>
<accession>A0AAJ0HKG2</accession>
<evidence type="ECO:0008006" key="9">
    <source>
        <dbReference type="Google" id="ProtNLM"/>
    </source>
</evidence>
<dbReference type="Gene3D" id="3.50.50.60">
    <property type="entry name" value="FAD/NAD(P)-binding domain"/>
    <property type="match status" value="2"/>
</dbReference>
<dbReference type="InterPro" id="IPR050346">
    <property type="entry name" value="FMO-like"/>
</dbReference>
<keyword evidence="3" id="KW-0274">FAD</keyword>
<reference evidence="7" key="1">
    <citation type="journal article" date="2023" name="Mol. Phylogenet. Evol.">
        <title>Genome-scale phylogeny and comparative genomics of the fungal order Sordariales.</title>
        <authorList>
            <person name="Hensen N."/>
            <person name="Bonometti L."/>
            <person name="Westerberg I."/>
            <person name="Brannstrom I.O."/>
            <person name="Guillou S."/>
            <person name="Cros-Aarteil S."/>
            <person name="Calhoun S."/>
            <person name="Haridas S."/>
            <person name="Kuo A."/>
            <person name="Mondo S."/>
            <person name="Pangilinan J."/>
            <person name="Riley R."/>
            <person name="LaButti K."/>
            <person name="Andreopoulos B."/>
            <person name="Lipzen A."/>
            <person name="Chen C."/>
            <person name="Yan M."/>
            <person name="Daum C."/>
            <person name="Ng V."/>
            <person name="Clum A."/>
            <person name="Steindorff A."/>
            <person name="Ohm R.A."/>
            <person name="Martin F."/>
            <person name="Silar P."/>
            <person name="Natvig D.O."/>
            <person name="Lalanne C."/>
            <person name="Gautier V."/>
            <person name="Ament-Velasquez S.L."/>
            <person name="Kruys A."/>
            <person name="Hutchinson M.I."/>
            <person name="Powell A.J."/>
            <person name="Barry K."/>
            <person name="Miller A.N."/>
            <person name="Grigoriev I.V."/>
            <person name="Debuchy R."/>
            <person name="Gladieux P."/>
            <person name="Hiltunen Thoren M."/>
            <person name="Johannesson H."/>
        </authorList>
    </citation>
    <scope>NUCLEOTIDE SEQUENCE</scope>
    <source>
        <strain evidence="7">CBS 955.72</strain>
    </source>
</reference>
<dbReference type="Proteomes" id="UP001275084">
    <property type="component" value="Unassembled WGS sequence"/>
</dbReference>
<evidence type="ECO:0000256" key="3">
    <source>
        <dbReference type="ARBA" id="ARBA00022827"/>
    </source>
</evidence>
<dbReference type="PANTHER" id="PTHR23023">
    <property type="entry name" value="DIMETHYLANILINE MONOOXYGENASE"/>
    <property type="match status" value="1"/>
</dbReference>
<keyword evidence="2" id="KW-0285">Flavoprotein</keyword>
<protein>
    <recommendedName>
        <fullName evidence="9">FAD dependent oxidoreductase</fullName>
    </recommendedName>
</protein>
<dbReference type="GO" id="GO:0050660">
    <property type="term" value="F:flavin adenine dinucleotide binding"/>
    <property type="evidence" value="ECO:0007669"/>
    <property type="project" value="InterPro"/>
</dbReference>
<comment type="caution">
    <text evidence="7">The sequence shown here is derived from an EMBL/GenBank/DDBJ whole genome shotgun (WGS) entry which is preliminary data.</text>
</comment>
<comment type="similarity">
    <text evidence="1">Belongs to the FMO family.</text>
</comment>
<dbReference type="SUPFAM" id="SSF51905">
    <property type="entry name" value="FAD/NAD(P)-binding domain"/>
    <property type="match status" value="2"/>
</dbReference>
<evidence type="ECO:0000256" key="2">
    <source>
        <dbReference type="ARBA" id="ARBA00022630"/>
    </source>
</evidence>
<dbReference type="Pfam" id="PF00743">
    <property type="entry name" value="FMO-like"/>
    <property type="match status" value="2"/>
</dbReference>
<dbReference type="InterPro" id="IPR000960">
    <property type="entry name" value="Flavin_mOase"/>
</dbReference>
<evidence type="ECO:0000313" key="7">
    <source>
        <dbReference type="EMBL" id="KAK3356495.1"/>
    </source>
</evidence>
<proteinExistence type="inferred from homology"/>
<dbReference type="InterPro" id="IPR020946">
    <property type="entry name" value="Flavin_mOase-like"/>
</dbReference>
<evidence type="ECO:0000256" key="6">
    <source>
        <dbReference type="SAM" id="MobiDB-lite"/>
    </source>
</evidence>
<gene>
    <name evidence="7" type="ORF">B0T25DRAFT_474457</name>
</gene>
<feature type="region of interest" description="Disordered" evidence="6">
    <location>
        <begin position="58"/>
        <end position="111"/>
    </location>
</feature>
<sequence length="516" mass="56626">MITSQEAATVLSTVQTVAVIGAGISGITAAAHLLRAGLSVTVFERSVACGGVWNYDPNPSLDTPYPNEKPSEGDYKTSLPGQYAYHTPPPDTSYHRRGSRTKDNAVSVSNEELTHAPPSACYAGLRNNIPLPLMSTSLASYPPGEPDFGQWTTILEYIRGISHDYGVDAITVYRTRVEEVKKGPSSWTIRTLTLNGVESTNRWTERNWAFDAVVVASGHYHTPRIPDILGLKEWKAEFPDRLRHSKQYRTPEAFKGRNVLLVGGGVSSGDIARELDGVANKTYQSVRGGKFDLSASLLPKSAERVAGVQAFGPITTRDNTSPDDHIPGHVQLLDGSVLGDIDHVVVATGYLTSYPFLGHLHSDTAPLQKAGEELLVTTDGAMTHNLHKDIFYIPDPSLAFLGVPFHLSAFPTVDLQSQVVARVFSGQANLPALAEMRDEYQKKVQQKGLGRDFHCYLHKAGELEYVAGLIEWVNQEARARGRLEIKGHSEEWVAKYWQLRHDAKAVFDDPSAWGSE</sequence>
<keyword evidence="8" id="KW-1185">Reference proteome</keyword>
<dbReference type="AlphaFoldDB" id="A0AAJ0HKG2"/>
<dbReference type="EMBL" id="JAUIQD010000003">
    <property type="protein sequence ID" value="KAK3356495.1"/>
    <property type="molecule type" value="Genomic_DNA"/>
</dbReference>
<evidence type="ECO:0000256" key="4">
    <source>
        <dbReference type="ARBA" id="ARBA00022857"/>
    </source>
</evidence>
<evidence type="ECO:0000256" key="5">
    <source>
        <dbReference type="ARBA" id="ARBA00023002"/>
    </source>
</evidence>
<dbReference type="PRINTS" id="PR00370">
    <property type="entry name" value="FMOXYGENASE"/>
</dbReference>
<organism evidence="7 8">
    <name type="scientific">Lasiosphaeria hispida</name>
    <dbReference type="NCBI Taxonomy" id="260671"/>
    <lineage>
        <taxon>Eukaryota</taxon>
        <taxon>Fungi</taxon>
        <taxon>Dikarya</taxon>
        <taxon>Ascomycota</taxon>
        <taxon>Pezizomycotina</taxon>
        <taxon>Sordariomycetes</taxon>
        <taxon>Sordariomycetidae</taxon>
        <taxon>Sordariales</taxon>
        <taxon>Lasiosphaeriaceae</taxon>
        <taxon>Lasiosphaeria</taxon>
    </lineage>
</organism>
<keyword evidence="4" id="KW-0521">NADP</keyword>
<keyword evidence="5" id="KW-0560">Oxidoreductase</keyword>
<reference evidence="7" key="2">
    <citation type="submission" date="2023-06" db="EMBL/GenBank/DDBJ databases">
        <authorList>
            <consortium name="Lawrence Berkeley National Laboratory"/>
            <person name="Haridas S."/>
            <person name="Hensen N."/>
            <person name="Bonometti L."/>
            <person name="Westerberg I."/>
            <person name="Brannstrom I.O."/>
            <person name="Guillou S."/>
            <person name="Cros-Aarteil S."/>
            <person name="Calhoun S."/>
            <person name="Kuo A."/>
            <person name="Mondo S."/>
            <person name="Pangilinan J."/>
            <person name="Riley R."/>
            <person name="Labutti K."/>
            <person name="Andreopoulos B."/>
            <person name="Lipzen A."/>
            <person name="Chen C."/>
            <person name="Yanf M."/>
            <person name="Daum C."/>
            <person name="Ng V."/>
            <person name="Clum A."/>
            <person name="Steindorff A."/>
            <person name="Ohm R."/>
            <person name="Martin F."/>
            <person name="Silar P."/>
            <person name="Natvig D."/>
            <person name="Lalanne C."/>
            <person name="Gautier V."/>
            <person name="Ament-Velasquez S.L."/>
            <person name="Kruys A."/>
            <person name="Hutchinson M.I."/>
            <person name="Powell A.J."/>
            <person name="Barry K."/>
            <person name="Miller A.N."/>
            <person name="Grigoriev I.V."/>
            <person name="Debuchy R."/>
            <person name="Gladieux P."/>
            <person name="Thoren M.H."/>
            <person name="Johannesson H."/>
        </authorList>
    </citation>
    <scope>NUCLEOTIDE SEQUENCE</scope>
    <source>
        <strain evidence="7">CBS 955.72</strain>
    </source>
</reference>
<evidence type="ECO:0000313" key="8">
    <source>
        <dbReference type="Proteomes" id="UP001275084"/>
    </source>
</evidence>
<name>A0AAJ0HKG2_9PEZI</name>
<dbReference type="PIRSF" id="PIRSF000332">
    <property type="entry name" value="FMO"/>
    <property type="match status" value="1"/>
</dbReference>
<evidence type="ECO:0000256" key="1">
    <source>
        <dbReference type="ARBA" id="ARBA00009183"/>
    </source>
</evidence>
<dbReference type="Pfam" id="PF13450">
    <property type="entry name" value="NAD_binding_8"/>
    <property type="match status" value="1"/>
</dbReference>
<dbReference type="GO" id="GO:0050661">
    <property type="term" value="F:NADP binding"/>
    <property type="evidence" value="ECO:0007669"/>
    <property type="project" value="InterPro"/>
</dbReference>